<keyword evidence="4" id="KW-1185">Reference proteome</keyword>
<dbReference type="InterPro" id="IPR005674">
    <property type="entry name" value="CocE/Ser_esterase"/>
</dbReference>
<dbReference type="GO" id="GO:0016787">
    <property type="term" value="F:hydrolase activity"/>
    <property type="evidence" value="ECO:0007669"/>
    <property type="project" value="UniProtKB-KW"/>
</dbReference>
<sequence>MPHHGDDAGPYRTEIVHGMRVEWDVPVEMDDGIVLRADVFRPVTGGPVPVIMTYGPYAKGLPFERGYPSAWQAMARDHPDTVTGTSNTYQNWEVVDPEKWVPHGYACVRVDSRGTGRSPGRVDPFSPRETRDFHDCVEWAGTRDWSNGRVGLNGISYYAMNQWQVASLRPPHLAAICPWEGASDFYRDGSYQGGIRSTFWDHWYDMQVKTVQYGVGESGGRNPNTGQLICGDDLLDAAELARNRTDLGADIAAHPFFDAYHRDRSADWGAIDVPVLSCGNWGGQGLHLRGNVEGFVRAASGAKWLEMHGHAHWPLFYTDYGVDLQRRFFDRYLKDEPNGWEDRPAVQLQIRHVEATFTERGEDAWPLPSTRWTTLHLDAAGSSLRTEAPAAGATAQFEALGDGVEFSTPPLTEETEITGPLAARLYVSSSTADADLFLVLRVYSPDGDEVVFQGALDPHTPVAQGWLRASRRRLDPELTTAHRPYHLHERAEPLEPGEVYALDIEILPTCLVVPAGYRIALQVRGKDYVYPGPSARLSNLKNDLTGCGPFLHNDDRDRAAGTYDGLTTVHTGGEHASYLLLPVIPPAPGAPRTP</sequence>
<gene>
    <name evidence="3" type="ORF">OG442_29870</name>
</gene>
<dbReference type="SUPFAM" id="SSF49785">
    <property type="entry name" value="Galactose-binding domain-like"/>
    <property type="match status" value="1"/>
</dbReference>
<accession>A0ABZ2ADM7</accession>
<dbReference type="EMBL" id="CP109495">
    <property type="protein sequence ID" value="WUX55400.1"/>
    <property type="molecule type" value="Genomic_DNA"/>
</dbReference>
<dbReference type="Proteomes" id="UP001432209">
    <property type="component" value="Chromosome"/>
</dbReference>
<feature type="domain" description="Xaa-Pro dipeptidyl-peptidase C-terminal" evidence="2">
    <location>
        <begin position="326"/>
        <end position="580"/>
    </location>
</feature>
<dbReference type="InterPro" id="IPR008979">
    <property type="entry name" value="Galactose-bd-like_sf"/>
</dbReference>
<dbReference type="Gene3D" id="2.60.120.260">
    <property type="entry name" value="Galactose-binding domain-like"/>
    <property type="match status" value="1"/>
</dbReference>
<dbReference type="InterPro" id="IPR013736">
    <property type="entry name" value="Xaa-Pro_dipept_C"/>
</dbReference>
<dbReference type="NCBIfam" id="TIGR00976">
    <property type="entry name" value="CocE_NonD"/>
    <property type="match status" value="1"/>
</dbReference>
<dbReference type="PANTHER" id="PTHR43056">
    <property type="entry name" value="PEPTIDASE S9 PROLYL OLIGOPEPTIDASE"/>
    <property type="match status" value="1"/>
</dbReference>
<reference evidence="3" key="1">
    <citation type="submission" date="2022-10" db="EMBL/GenBank/DDBJ databases">
        <title>The complete genomes of actinobacterial strains from the NBC collection.</title>
        <authorList>
            <person name="Joergensen T.S."/>
            <person name="Alvarez Arevalo M."/>
            <person name="Sterndorff E.B."/>
            <person name="Faurdal D."/>
            <person name="Vuksanovic O."/>
            <person name="Mourched A.-S."/>
            <person name="Charusanti P."/>
            <person name="Shaw S."/>
            <person name="Blin K."/>
            <person name="Weber T."/>
        </authorList>
    </citation>
    <scope>NUCLEOTIDE SEQUENCE</scope>
    <source>
        <strain evidence="3">NBC_01432</strain>
    </source>
</reference>
<protein>
    <submittedName>
        <fullName evidence="3">CocE/NonD family hydrolase</fullName>
    </submittedName>
</protein>
<name>A0ABZ2ADM7_STRNV</name>
<dbReference type="InterPro" id="IPR029058">
    <property type="entry name" value="AB_hydrolase_fold"/>
</dbReference>
<dbReference type="RefSeq" id="WP_329079191.1">
    <property type="nucleotide sequence ID" value="NZ_CP109495.1"/>
</dbReference>
<evidence type="ECO:0000256" key="1">
    <source>
        <dbReference type="ARBA" id="ARBA00022801"/>
    </source>
</evidence>
<dbReference type="InterPro" id="IPR000383">
    <property type="entry name" value="Xaa-Pro-like_dom"/>
</dbReference>
<dbReference type="Pfam" id="PF02129">
    <property type="entry name" value="Peptidase_S15"/>
    <property type="match status" value="1"/>
</dbReference>
<dbReference type="PANTHER" id="PTHR43056:SF10">
    <property type="entry name" value="COCE_NOND FAMILY, PUTATIVE (AFU_ORTHOLOGUE AFUA_7G00600)-RELATED"/>
    <property type="match status" value="1"/>
</dbReference>
<evidence type="ECO:0000259" key="2">
    <source>
        <dbReference type="SMART" id="SM00939"/>
    </source>
</evidence>
<organism evidence="3 4">
    <name type="scientific">Streptomyces niveus</name>
    <name type="common">Streptomyces spheroides</name>
    <dbReference type="NCBI Taxonomy" id="193462"/>
    <lineage>
        <taxon>Bacteria</taxon>
        <taxon>Bacillati</taxon>
        <taxon>Actinomycetota</taxon>
        <taxon>Actinomycetes</taxon>
        <taxon>Kitasatosporales</taxon>
        <taxon>Streptomycetaceae</taxon>
        <taxon>Streptomyces</taxon>
    </lineage>
</organism>
<evidence type="ECO:0000313" key="4">
    <source>
        <dbReference type="Proteomes" id="UP001432209"/>
    </source>
</evidence>
<dbReference type="Pfam" id="PF08530">
    <property type="entry name" value="PepX_C"/>
    <property type="match status" value="1"/>
</dbReference>
<dbReference type="SMART" id="SM00939">
    <property type="entry name" value="PepX_C"/>
    <property type="match status" value="1"/>
</dbReference>
<evidence type="ECO:0000313" key="3">
    <source>
        <dbReference type="EMBL" id="WUX55400.1"/>
    </source>
</evidence>
<dbReference type="Gene3D" id="3.40.50.1820">
    <property type="entry name" value="alpha/beta hydrolase"/>
    <property type="match status" value="1"/>
</dbReference>
<dbReference type="Gene3D" id="1.10.3020.20">
    <property type="match status" value="1"/>
</dbReference>
<keyword evidence="1 3" id="KW-0378">Hydrolase</keyword>
<dbReference type="InterPro" id="IPR050585">
    <property type="entry name" value="Xaa-Pro_dipeptidyl-ppase/CocE"/>
</dbReference>
<proteinExistence type="predicted"/>
<dbReference type="SUPFAM" id="SSF53474">
    <property type="entry name" value="alpha/beta-Hydrolases"/>
    <property type="match status" value="1"/>
</dbReference>